<dbReference type="EMBL" id="FPIY01000001">
    <property type="protein sequence ID" value="SFW14380.1"/>
    <property type="molecule type" value="Genomic_DNA"/>
</dbReference>
<keyword evidence="3" id="KW-1185">Reference proteome</keyword>
<dbReference type="SMART" id="SM01235">
    <property type="entry name" value="Haem_bd"/>
    <property type="match status" value="1"/>
</dbReference>
<dbReference type="Proteomes" id="UP000183257">
    <property type="component" value="Unassembled WGS sequence"/>
</dbReference>
<dbReference type="GO" id="GO:0009318">
    <property type="term" value="C:exodeoxyribonuclease VII complex"/>
    <property type="evidence" value="ECO:0007669"/>
    <property type="project" value="InterPro"/>
</dbReference>
<accession>A0A1K1LU31</accession>
<name>A0A1K1LU31_9FLAO</name>
<dbReference type="RefSeq" id="WP_072301780.1">
    <property type="nucleotide sequence ID" value="NZ_FPIY01000001.1"/>
</dbReference>
<reference evidence="3" key="1">
    <citation type="submission" date="2016-11" db="EMBL/GenBank/DDBJ databases">
        <authorList>
            <person name="Varghese N."/>
            <person name="Submissions S."/>
        </authorList>
    </citation>
    <scope>NUCLEOTIDE SEQUENCE [LARGE SCALE GENOMIC DNA]</scope>
    <source>
        <strain evidence="3">DSM 24786</strain>
    </source>
</reference>
<feature type="domain" description="Haem-binding" evidence="1">
    <location>
        <begin position="12"/>
        <end position="147"/>
    </location>
</feature>
<dbReference type="InterPro" id="IPR025992">
    <property type="entry name" value="Haem-bd"/>
</dbReference>
<evidence type="ECO:0000313" key="3">
    <source>
        <dbReference type="Proteomes" id="UP000183257"/>
    </source>
</evidence>
<dbReference type="InterPro" id="IPR037004">
    <property type="entry name" value="Exonuc_VII_ssu_sf"/>
</dbReference>
<dbReference type="Pfam" id="PF14376">
    <property type="entry name" value="Haem_bd"/>
    <property type="match status" value="1"/>
</dbReference>
<protein>
    <submittedName>
        <fullName evidence="2">Haem-binding domain-containing protein</fullName>
    </submittedName>
</protein>
<dbReference type="OrthoDB" id="196738at2"/>
<gene>
    <name evidence="2" type="ORF">SAMN05660313_00071</name>
</gene>
<dbReference type="SUPFAM" id="SSF116842">
    <property type="entry name" value="XseB-like"/>
    <property type="match status" value="1"/>
</dbReference>
<proteinExistence type="predicted"/>
<dbReference type="STRING" id="76595.SAMN05660313_00071"/>
<dbReference type="GO" id="GO:0006308">
    <property type="term" value="P:DNA catabolic process"/>
    <property type="evidence" value="ECO:0007669"/>
    <property type="project" value="InterPro"/>
</dbReference>
<dbReference type="AlphaFoldDB" id="A0A1K1LU31"/>
<dbReference type="GO" id="GO:0008855">
    <property type="term" value="F:exodeoxyribonuclease VII activity"/>
    <property type="evidence" value="ECO:0007669"/>
    <property type="project" value="InterPro"/>
</dbReference>
<evidence type="ECO:0000259" key="1">
    <source>
        <dbReference type="SMART" id="SM01235"/>
    </source>
</evidence>
<organism evidence="2 3">
    <name type="scientific">Cellulophaga fucicola</name>
    <dbReference type="NCBI Taxonomy" id="76595"/>
    <lineage>
        <taxon>Bacteria</taxon>
        <taxon>Pseudomonadati</taxon>
        <taxon>Bacteroidota</taxon>
        <taxon>Flavobacteriia</taxon>
        <taxon>Flavobacteriales</taxon>
        <taxon>Flavobacteriaceae</taxon>
        <taxon>Cellulophaga</taxon>
    </lineage>
</organism>
<sequence>MKILKIILVALLVILIAMQFYRPEQNKAETDLKTAFLTETNPPKEVQKILAASCYDCHSNTTAYPWYNNIAPVSYWLADHVKDGKKHLNFSDWEKYSLKKKDHKLEEVIETIESGEMPLDEYTWTHSEANLTTVQKEAVISWVKDTRALYQLKMKQE</sequence>
<evidence type="ECO:0000313" key="2">
    <source>
        <dbReference type="EMBL" id="SFW14380.1"/>
    </source>
</evidence>